<dbReference type="Proteomes" id="UP001175271">
    <property type="component" value="Unassembled WGS sequence"/>
</dbReference>
<protein>
    <submittedName>
        <fullName evidence="1">Uncharacterized protein</fullName>
    </submittedName>
</protein>
<evidence type="ECO:0000313" key="1">
    <source>
        <dbReference type="EMBL" id="KAK0415108.1"/>
    </source>
</evidence>
<reference evidence="1" key="1">
    <citation type="submission" date="2023-06" db="EMBL/GenBank/DDBJ databases">
        <title>Genomic analysis of the entomopathogenic nematode Steinernema hermaphroditum.</title>
        <authorList>
            <person name="Schwarz E.M."/>
            <person name="Heppert J.K."/>
            <person name="Baniya A."/>
            <person name="Schwartz H.T."/>
            <person name="Tan C.-H."/>
            <person name="Antoshechkin I."/>
            <person name="Sternberg P.W."/>
            <person name="Goodrich-Blair H."/>
            <person name="Dillman A.R."/>
        </authorList>
    </citation>
    <scope>NUCLEOTIDE SEQUENCE</scope>
    <source>
        <strain evidence="1">PS9179</strain>
        <tissue evidence="1">Whole animal</tissue>
    </source>
</reference>
<proteinExistence type="predicted"/>
<dbReference type="AlphaFoldDB" id="A0AA39I1Z8"/>
<gene>
    <name evidence="1" type="ORF">QR680_011776</name>
</gene>
<dbReference type="EMBL" id="JAUCMV010000002">
    <property type="protein sequence ID" value="KAK0415108.1"/>
    <property type="molecule type" value="Genomic_DNA"/>
</dbReference>
<accession>A0AA39I1Z8</accession>
<keyword evidence="2" id="KW-1185">Reference proteome</keyword>
<evidence type="ECO:0000313" key="2">
    <source>
        <dbReference type="Proteomes" id="UP001175271"/>
    </source>
</evidence>
<sequence length="162" mass="17713">MIPTPRELADTIVASLAPPEEVHPLEDQEDIVLMDMSGIPHTIIFVGGYDGKNGMAAEKVLPFVKHGDIVLMDMARVPHALVYVGKYDGQEDMAAHMVTEPAKDGKKIFNIVATNLEAYVGEQRCCTISDIIDDYGSGKVRVNECIKRAVNAAKQKKTGIFN</sequence>
<name>A0AA39I1Z8_9BILA</name>
<comment type="caution">
    <text evidence="1">The sequence shown here is derived from an EMBL/GenBank/DDBJ whole genome shotgun (WGS) entry which is preliminary data.</text>
</comment>
<organism evidence="1 2">
    <name type="scientific">Steinernema hermaphroditum</name>
    <dbReference type="NCBI Taxonomy" id="289476"/>
    <lineage>
        <taxon>Eukaryota</taxon>
        <taxon>Metazoa</taxon>
        <taxon>Ecdysozoa</taxon>
        <taxon>Nematoda</taxon>
        <taxon>Chromadorea</taxon>
        <taxon>Rhabditida</taxon>
        <taxon>Tylenchina</taxon>
        <taxon>Panagrolaimomorpha</taxon>
        <taxon>Strongyloidoidea</taxon>
        <taxon>Steinernematidae</taxon>
        <taxon>Steinernema</taxon>
    </lineage>
</organism>